<feature type="domain" description="Peptidase M24" evidence="1">
    <location>
        <begin position="142"/>
        <end position="343"/>
    </location>
</feature>
<accession>A0A0F7WTK8</accession>
<dbReference type="PANTHER" id="PTHR46112">
    <property type="entry name" value="AMINOPEPTIDASE"/>
    <property type="match status" value="1"/>
</dbReference>
<dbReference type="SUPFAM" id="SSF55920">
    <property type="entry name" value="Creatinase/aminopeptidase"/>
    <property type="match status" value="1"/>
</dbReference>
<dbReference type="PANTHER" id="PTHR46112:SF3">
    <property type="entry name" value="AMINOPEPTIDASE YPDF"/>
    <property type="match status" value="1"/>
</dbReference>
<dbReference type="SUPFAM" id="SSF53092">
    <property type="entry name" value="Creatinase/prolidase N-terminal domain"/>
    <property type="match status" value="1"/>
</dbReference>
<dbReference type="PRINTS" id="PR00599">
    <property type="entry name" value="MAPEPTIDASE"/>
</dbReference>
<organism evidence="3">
    <name type="scientific">Chlamydia pneumoniae</name>
    <name type="common">Chlamydophila pneumoniae</name>
    <dbReference type="NCBI Taxonomy" id="83558"/>
    <lineage>
        <taxon>Bacteria</taxon>
        <taxon>Pseudomonadati</taxon>
        <taxon>Chlamydiota</taxon>
        <taxon>Chlamydiia</taxon>
        <taxon>Chlamydiales</taxon>
        <taxon>Chlamydiaceae</taxon>
        <taxon>Chlamydia/Chlamydophila group</taxon>
        <taxon>Chlamydia</taxon>
    </lineage>
</organism>
<dbReference type="EMBL" id="LN847056">
    <property type="protein sequence ID" value="CRI42936.1"/>
    <property type="molecule type" value="Genomic_DNA"/>
</dbReference>
<dbReference type="Gene3D" id="3.40.350.10">
    <property type="entry name" value="Creatinase/prolidase N-terminal domain"/>
    <property type="match status" value="1"/>
</dbReference>
<dbReference type="InterPro" id="IPR001714">
    <property type="entry name" value="Pept_M24_MAP"/>
</dbReference>
<dbReference type="InterPro" id="IPR029149">
    <property type="entry name" value="Creatin/AminoP/Spt16_N"/>
</dbReference>
<protein>
    <submittedName>
        <fullName evidence="3">Peptidase, M24 family</fullName>
    </submittedName>
</protein>
<name>A0A0F7WTK8_CHLPN</name>
<dbReference type="AlphaFoldDB" id="A0A0F7WTK8"/>
<dbReference type="GO" id="GO:0004177">
    <property type="term" value="F:aminopeptidase activity"/>
    <property type="evidence" value="ECO:0007669"/>
    <property type="project" value="UniProtKB-ARBA"/>
</dbReference>
<dbReference type="InterPro" id="IPR000994">
    <property type="entry name" value="Pept_M24"/>
</dbReference>
<evidence type="ECO:0000259" key="2">
    <source>
        <dbReference type="Pfam" id="PF01321"/>
    </source>
</evidence>
<dbReference type="GO" id="GO:0008235">
    <property type="term" value="F:metalloexopeptidase activity"/>
    <property type="evidence" value="ECO:0007669"/>
    <property type="project" value="UniProtKB-ARBA"/>
</dbReference>
<evidence type="ECO:0000313" key="3">
    <source>
        <dbReference type="EMBL" id="CRI42936.1"/>
    </source>
</evidence>
<dbReference type="InterPro" id="IPR036005">
    <property type="entry name" value="Creatinase/aminopeptidase-like"/>
</dbReference>
<feature type="domain" description="Creatinase N-terminal" evidence="2">
    <location>
        <begin position="12"/>
        <end position="133"/>
    </location>
</feature>
<sequence>MLWKDNHMSHDRILRAQRALSEHNLDAILVEKSEDLAYFLHDEAIAGILLIGQQEVMFFVYRMDKDLYSHIQRVPLTFLTQDVVADLSLYVQKQRYQKIGFDSASTVYHKFAQRQVLPCLWEPLECFTEKIRSIKSEEEIRRMQEAAALGSAGYDYVLTLLREGITEKEVVRQLRAFWAEAGAEGPSFPPIIAFGEHSAFPHSIPTDRPLKKGDIVLIDIGVLLNGYCSDMTRMTALGTPHPKLLESYPVVVEAQKRAMALCKEGVLWGDIDAEAVRVLREHHLDTYFIHGIGHGVGRNIHEYPCSPRGSQVKLESGMTITVEPGVYFPGIGGIRIEDTLCIDKNKNFSLTARPVISELVCL</sequence>
<dbReference type="InterPro" id="IPR000587">
    <property type="entry name" value="Creatinase_N"/>
</dbReference>
<dbReference type="Pfam" id="PF00557">
    <property type="entry name" value="Peptidase_M24"/>
    <property type="match status" value="1"/>
</dbReference>
<dbReference type="Pfam" id="PF01321">
    <property type="entry name" value="Creatinase_N"/>
    <property type="match status" value="1"/>
</dbReference>
<dbReference type="Gene3D" id="3.90.230.10">
    <property type="entry name" value="Creatinase/methionine aminopeptidase superfamily"/>
    <property type="match status" value="1"/>
</dbReference>
<reference evidence="3" key="1">
    <citation type="submission" date="2015-05" db="EMBL/GenBank/DDBJ databases">
        <authorList>
            <person name="Rattei Thomas"/>
        </authorList>
    </citation>
    <scope>NUCLEOTIDE SEQUENCE</scope>
    <source>
        <strain evidence="3">DC9</strain>
    </source>
</reference>
<gene>
    <name evidence="3" type="ORF">BN1224_DC9_BZ_00600</name>
</gene>
<dbReference type="CDD" id="cd01092">
    <property type="entry name" value="APP-like"/>
    <property type="match status" value="1"/>
</dbReference>
<proteinExistence type="predicted"/>
<dbReference type="InterPro" id="IPR050659">
    <property type="entry name" value="Peptidase_M24B"/>
</dbReference>
<evidence type="ECO:0000259" key="1">
    <source>
        <dbReference type="Pfam" id="PF00557"/>
    </source>
</evidence>